<dbReference type="CDD" id="cd02440">
    <property type="entry name" value="AdoMet_MTases"/>
    <property type="match status" value="1"/>
</dbReference>
<feature type="compositionally biased region" description="Basic residues" evidence="14">
    <location>
        <begin position="134"/>
        <end position="147"/>
    </location>
</feature>
<accession>A0A5A7PKT9</accession>
<proteinExistence type="inferred from homology"/>
<dbReference type="GO" id="GO:0006325">
    <property type="term" value="P:chromatin organization"/>
    <property type="evidence" value="ECO:0007669"/>
    <property type="project" value="UniProtKB-KW"/>
</dbReference>
<evidence type="ECO:0000256" key="7">
    <source>
        <dbReference type="ARBA" id="ARBA00022679"/>
    </source>
</evidence>
<dbReference type="PANTHER" id="PTHR12787:SF0">
    <property type="entry name" value="RIBOSOMAL RNA-PROCESSING PROTEIN 8"/>
    <property type="match status" value="1"/>
</dbReference>
<dbReference type="GO" id="GO:0032259">
    <property type="term" value="P:methylation"/>
    <property type="evidence" value="ECO:0007669"/>
    <property type="project" value="UniProtKB-KW"/>
</dbReference>
<comment type="similarity">
    <text evidence="2 13">Belongs to the methyltransferase superfamily. RRP8 family.</text>
</comment>
<dbReference type="InterPro" id="IPR042036">
    <property type="entry name" value="RRP8_N"/>
</dbReference>
<comment type="subcellular location">
    <subcellularLocation>
        <location evidence="1 13">Nucleus</location>
        <location evidence="1 13">Nucleolus</location>
    </subcellularLocation>
</comment>
<keyword evidence="6 13" id="KW-0489">Methyltransferase</keyword>
<dbReference type="GO" id="GO:0006364">
    <property type="term" value="P:rRNA processing"/>
    <property type="evidence" value="ECO:0007669"/>
    <property type="project" value="UniProtKB-UniRule"/>
</dbReference>
<dbReference type="FunFam" id="3.40.50.150:FF:000068">
    <property type="entry name" value="Ribosomal RNA-processing protein 8"/>
    <property type="match status" value="1"/>
</dbReference>
<dbReference type="Pfam" id="PF05148">
    <property type="entry name" value="Methyltransf_8"/>
    <property type="match status" value="1"/>
</dbReference>
<dbReference type="InterPro" id="IPR029063">
    <property type="entry name" value="SAM-dependent_MTases_sf"/>
</dbReference>
<dbReference type="EC" id="2.1.1.-" evidence="13"/>
<dbReference type="InterPro" id="IPR007823">
    <property type="entry name" value="RRP8"/>
</dbReference>
<reference evidence="16" key="1">
    <citation type="journal article" date="2019" name="Curr. Biol.">
        <title>Genome Sequence of Striga asiatica Provides Insight into the Evolution of Plant Parasitism.</title>
        <authorList>
            <person name="Yoshida S."/>
            <person name="Kim S."/>
            <person name="Wafula E.K."/>
            <person name="Tanskanen J."/>
            <person name="Kim Y.M."/>
            <person name="Honaas L."/>
            <person name="Yang Z."/>
            <person name="Spallek T."/>
            <person name="Conn C.E."/>
            <person name="Ichihashi Y."/>
            <person name="Cheong K."/>
            <person name="Cui S."/>
            <person name="Der J.P."/>
            <person name="Gundlach H."/>
            <person name="Jiao Y."/>
            <person name="Hori C."/>
            <person name="Ishida J.K."/>
            <person name="Kasahara H."/>
            <person name="Kiba T."/>
            <person name="Kim M.S."/>
            <person name="Koo N."/>
            <person name="Laohavisit A."/>
            <person name="Lee Y.H."/>
            <person name="Lumba S."/>
            <person name="McCourt P."/>
            <person name="Mortimer J.C."/>
            <person name="Mutuku J.M."/>
            <person name="Nomura T."/>
            <person name="Sasaki-Sekimoto Y."/>
            <person name="Seto Y."/>
            <person name="Wang Y."/>
            <person name="Wakatake T."/>
            <person name="Sakakibara H."/>
            <person name="Demura T."/>
            <person name="Yamaguchi S."/>
            <person name="Yoneyama K."/>
            <person name="Manabe R.I."/>
            <person name="Nelson D.C."/>
            <person name="Schulman A.H."/>
            <person name="Timko M.P."/>
            <person name="dePamphilis C.W."/>
            <person name="Choi D."/>
            <person name="Shirasu K."/>
        </authorList>
    </citation>
    <scope>NUCLEOTIDE SEQUENCE [LARGE SCALE GENOMIC DNA]</scope>
    <source>
        <strain evidence="16">cv. UVA1</strain>
    </source>
</reference>
<name>A0A5A7PKT9_STRAF</name>
<evidence type="ECO:0000256" key="11">
    <source>
        <dbReference type="ARBA" id="ARBA00023163"/>
    </source>
</evidence>
<evidence type="ECO:0000256" key="2">
    <source>
        <dbReference type="ARBA" id="ARBA00006301"/>
    </source>
</evidence>
<dbReference type="Gene3D" id="1.10.10.2150">
    <property type="entry name" value="Ribosomal RNA-processing protein 8, N-terminal domain"/>
    <property type="match status" value="1"/>
</dbReference>
<dbReference type="SUPFAM" id="SSF53335">
    <property type="entry name" value="S-adenosyl-L-methionine-dependent methyltransferases"/>
    <property type="match status" value="1"/>
</dbReference>
<dbReference type="EMBL" id="BKCP01004738">
    <property type="protein sequence ID" value="GER33324.1"/>
    <property type="molecule type" value="Genomic_DNA"/>
</dbReference>
<evidence type="ECO:0000313" key="16">
    <source>
        <dbReference type="Proteomes" id="UP000325081"/>
    </source>
</evidence>
<keyword evidence="5 13" id="KW-0698">rRNA processing</keyword>
<keyword evidence="7 13" id="KW-0808">Transferase</keyword>
<feature type="compositionally biased region" description="Low complexity" evidence="14">
    <location>
        <begin position="152"/>
        <end position="200"/>
    </location>
</feature>
<protein>
    <recommendedName>
        <fullName evidence="3 13">Ribosomal RNA-processing protein 8</fullName>
        <ecNumber evidence="13">2.1.1.-</ecNumber>
    </recommendedName>
</protein>
<gene>
    <name evidence="15" type="ORF">STAS_09456</name>
</gene>
<dbReference type="Gene3D" id="3.40.50.150">
    <property type="entry name" value="Vaccinia Virus protein VP39"/>
    <property type="match status" value="1"/>
</dbReference>
<keyword evidence="16" id="KW-1185">Reference proteome</keyword>
<evidence type="ECO:0000256" key="5">
    <source>
        <dbReference type="ARBA" id="ARBA00022552"/>
    </source>
</evidence>
<keyword evidence="11" id="KW-0804">Transcription</keyword>
<feature type="region of interest" description="Disordered" evidence="14">
    <location>
        <begin position="128"/>
        <end position="200"/>
    </location>
</feature>
<dbReference type="GO" id="GO:0008168">
    <property type="term" value="F:methyltransferase activity"/>
    <property type="evidence" value="ECO:0007669"/>
    <property type="project" value="UniProtKB-KW"/>
</dbReference>
<evidence type="ECO:0000313" key="15">
    <source>
        <dbReference type="EMBL" id="GER33324.1"/>
    </source>
</evidence>
<dbReference type="OrthoDB" id="10258825at2759"/>
<feature type="region of interest" description="Disordered" evidence="14">
    <location>
        <begin position="24"/>
        <end position="98"/>
    </location>
</feature>
<evidence type="ECO:0000256" key="6">
    <source>
        <dbReference type="ARBA" id="ARBA00022603"/>
    </source>
</evidence>
<dbReference type="GO" id="GO:0005730">
    <property type="term" value="C:nucleolus"/>
    <property type="evidence" value="ECO:0007669"/>
    <property type="project" value="UniProtKB-SubCell"/>
</dbReference>
<organism evidence="15 16">
    <name type="scientific">Striga asiatica</name>
    <name type="common">Asiatic witchweed</name>
    <name type="synonym">Buchnera asiatica</name>
    <dbReference type="NCBI Taxonomy" id="4170"/>
    <lineage>
        <taxon>Eukaryota</taxon>
        <taxon>Viridiplantae</taxon>
        <taxon>Streptophyta</taxon>
        <taxon>Embryophyta</taxon>
        <taxon>Tracheophyta</taxon>
        <taxon>Spermatophyta</taxon>
        <taxon>Magnoliopsida</taxon>
        <taxon>eudicotyledons</taxon>
        <taxon>Gunneridae</taxon>
        <taxon>Pentapetalae</taxon>
        <taxon>asterids</taxon>
        <taxon>lamiids</taxon>
        <taxon>Lamiales</taxon>
        <taxon>Orobanchaceae</taxon>
        <taxon>Buchnereae</taxon>
        <taxon>Striga</taxon>
    </lineage>
</organism>
<dbReference type="AlphaFoldDB" id="A0A5A7PKT9"/>
<dbReference type="Proteomes" id="UP000325081">
    <property type="component" value="Unassembled WGS sequence"/>
</dbReference>
<feature type="compositionally biased region" description="Basic residues" evidence="14">
    <location>
        <begin position="28"/>
        <end position="44"/>
    </location>
</feature>
<evidence type="ECO:0000256" key="8">
    <source>
        <dbReference type="ARBA" id="ARBA00022691"/>
    </source>
</evidence>
<comment type="caution">
    <text evidence="15">The sequence shown here is derived from an EMBL/GenBank/DDBJ whole genome shotgun (WGS) entry which is preliminary data.</text>
</comment>
<evidence type="ECO:0000256" key="13">
    <source>
        <dbReference type="RuleBase" id="RU365074"/>
    </source>
</evidence>
<comment type="function">
    <text evidence="13">Probable methyltransferase required to silence rDNA.</text>
</comment>
<evidence type="ECO:0000256" key="3">
    <source>
        <dbReference type="ARBA" id="ARBA00020203"/>
    </source>
</evidence>
<dbReference type="FunFam" id="1.10.10.2150:FF:000001">
    <property type="entry name" value="Ribosomal RNA-processing protein 8"/>
    <property type="match status" value="1"/>
</dbReference>
<keyword evidence="4" id="KW-0678">Repressor</keyword>
<keyword evidence="8 13" id="KW-0949">S-adenosyl-L-methionine</keyword>
<evidence type="ECO:0000256" key="14">
    <source>
        <dbReference type="SAM" id="MobiDB-lite"/>
    </source>
</evidence>
<evidence type="ECO:0000256" key="1">
    <source>
        <dbReference type="ARBA" id="ARBA00004604"/>
    </source>
</evidence>
<keyword evidence="12 13" id="KW-0539">Nucleus</keyword>
<evidence type="ECO:0000256" key="9">
    <source>
        <dbReference type="ARBA" id="ARBA00022853"/>
    </source>
</evidence>
<keyword evidence="9" id="KW-0156">Chromatin regulator</keyword>
<evidence type="ECO:0000256" key="12">
    <source>
        <dbReference type="ARBA" id="ARBA00023242"/>
    </source>
</evidence>
<evidence type="ECO:0000256" key="4">
    <source>
        <dbReference type="ARBA" id="ARBA00022491"/>
    </source>
</evidence>
<evidence type="ECO:0000256" key="10">
    <source>
        <dbReference type="ARBA" id="ARBA00023015"/>
    </source>
</evidence>
<keyword evidence="10" id="KW-0805">Transcription regulation</keyword>
<dbReference type="PANTHER" id="PTHR12787">
    <property type="entry name" value="RIBOSOMAL RNA-PROCESSING PROTEIN 8"/>
    <property type="match status" value="1"/>
</dbReference>
<sequence length="430" mass="47105">MFSRAAHRSRGSFDMTTVIAATKEERIQRRKRVGGNLKAKRKAKAAAAAATDNGHSPAENAAATDSGHSPAETAAITATKEERRRIKRRKRVGGNLKAKIKAEAAAAAAAATDSGHSPAETTVITAMAEEQQLSRKRKRVRGRRKGKKTDEAAAAATDSGHSPAVSPASVPSNIVKGCSKSSSPVSPASVPSSNVVKGSSKSSSFFLDKMKAKLTGGHFRMINEKLYTCTGDEALNYFKEDPSLFHVYHTGYQEQMSHWPELPNDIIIKWINNQSPSLVIADFGCGDARLSRSVKNKVYSFDLISYDPSVIACDMSKTPLEDSSVDVAVFCLSLMGTNFPSYILEANRVLKTRGWLLIAEVKSRFDPSTGGADPYKFIKAISQLGFATVAEDFSNKMFILFYFKKKKVLEKQKPKDIEWPELKPCLYKRR</sequence>